<organism evidence="1 2">
    <name type="scientific">Sphingomonas swuensis</name>
    <dbReference type="NCBI Taxonomy" id="977800"/>
    <lineage>
        <taxon>Bacteria</taxon>
        <taxon>Pseudomonadati</taxon>
        <taxon>Pseudomonadota</taxon>
        <taxon>Alphaproteobacteria</taxon>
        <taxon>Sphingomonadales</taxon>
        <taxon>Sphingomonadaceae</taxon>
        <taxon>Sphingomonas</taxon>
    </lineage>
</organism>
<protein>
    <submittedName>
        <fullName evidence="1">SDR family oxidoreductase</fullName>
    </submittedName>
</protein>
<name>A0ABP7SGW7_9SPHN</name>
<dbReference type="Gene3D" id="3.40.50.720">
    <property type="entry name" value="NAD(P)-binding Rossmann-like Domain"/>
    <property type="match status" value="1"/>
</dbReference>
<evidence type="ECO:0000313" key="1">
    <source>
        <dbReference type="EMBL" id="GAA4011417.1"/>
    </source>
</evidence>
<dbReference type="EMBL" id="BAABBQ010000001">
    <property type="protein sequence ID" value="GAA4011417.1"/>
    <property type="molecule type" value="Genomic_DNA"/>
</dbReference>
<sequence length="224" mass="23825">MNSVVIGASGGIGLALADRLEQRGETVHRLSRRQGALDLTDEATIAAAAASLEGRTIDRLVVATGLLHDEDLQPERSLRQLDPARLLRSFAVNAVGPALVLKHFAPLLRRDGPSRTALLSARVGSIADNRLGGWYGYRASKAALNQLVRSTAIEIARTRPEAVVVALHPGTVDTGMSRPFQANVPDGQLLSPGGSAERLLAVLDALTPQDSGGFFDWRGEPIPF</sequence>
<dbReference type="PRINTS" id="PR00081">
    <property type="entry name" value="GDHRDH"/>
</dbReference>
<dbReference type="InterPro" id="IPR002347">
    <property type="entry name" value="SDR_fam"/>
</dbReference>
<dbReference type="InterPro" id="IPR036291">
    <property type="entry name" value="NAD(P)-bd_dom_sf"/>
</dbReference>
<dbReference type="SUPFAM" id="SSF51735">
    <property type="entry name" value="NAD(P)-binding Rossmann-fold domains"/>
    <property type="match status" value="1"/>
</dbReference>
<dbReference type="PANTHER" id="PTHR43544">
    <property type="entry name" value="SHORT-CHAIN DEHYDROGENASE/REDUCTASE"/>
    <property type="match status" value="1"/>
</dbReference>
<dbReference type="Pfam" id="PF13561">
    <property type="entry name" value="adh_short_C2"/>
    <property type="match status" value="1"/>
</dbReference>
<comment type="caution">
    <text evidence="1">The sequence shown here is derived from an EMBL/GenBank/DDBJ whole genome shotgun (WGS) entry which is preliminary data.</text>
</comment>
<accession>A0ABP7SGW7</accession>
<reference evidence="2" key="1">
    <citation type="journal article" date="2019" name="Int. J. Syst. Evol. Microbiol.">
        <title>The Global Catalogue of Microorganisms (GCM) 10K type strain sequencing project: providing services to taxonomists for standard genome sequencing and annotation.</title>
        <authorList>
            <consortium name="The Broad Institute Genomics Platform"/>
            <consortium name="The Broad Institute Genome Sequencing Center for Infectious Disease"/>
            <person name="Wu L."/>
            <person name="Ma J."/>
        </authorList>
    </citation>
    <scope>NUCLEOTIDE SEQUENCE [LARGE SCALE GENOMIC DNA]</scope>
    <source>
        <strain evidence="2">JCM 17563</strain>
    </source>
</reference>
<dbReference type="InterPro" id="IPR051468">
    <property type="entry name" value="Fungal_SecMetab_SDRs"/>
</dbReference>
<proteinExistence type="predicted"/>
<keyword evidence="2" id="KW-1185">Reference proteome</keyword>
<dbReference type="CDD" id="cd05325">
    <property type="entry name" value="carb_red_sniffer_like_SDR_c"/>
    <property type="match status" value="1"/>
</dbReference>
<evidence type="ECO:0000313" key="2">
    <source>
        <dbReference type="Proteomes" id="UP001500235"/>
    </source>
</evidence>
<dbReference type="PANTHER" id="PTHR43544:SF12">
    <property type="entry name" value="NAD(P)-BINDING ROSSMANN-FOLD SUPERFAMILY PROTEIN"/>
    <property type="match status" value="1"/>
</dbReference>
<dbReference type="Proteomes" id="UP001500235">
    <property type="component" value="Unassembled WGS sequence"/>
</dbReference>
<gene>
    <name evidence="1" type="ORF">GCM10022280_06240</name>
</gene>
<dbReference type="RefSeq" id="WP_344705933.1">
    <property type="nucleotide sequence ID" value="NZ_BAABBQ010000001.1"/>
</dbReference>